<dbReference type="InterPro" id="IPR001667">
    <property type="entry name" value="DDH_dom"/>
</dbReference>
<dbReference type="Proteomes" id="UP000798488">
    <property type="component" value="Unassembled WGS sequence"/>
</dbReference>
<feature type="domain" description="DHHA1" evidence="2">
    <location>
        <begin position="240"/>
        <end position="321"/>
    </location>
</feature>
<evidence type="ECO:0000313" key="4">
    <source>
        <dbReference type="Proteomes" id="UP000798488"/>
    </source>
</evidence>
<evidence type="ECO:0000313" key="3">
    <source>
        <dbReference type="EMBL" id="KAF1084571.1"/>
    </source>
</evidence>
<dbReference type="Gene3D" id="3.10.310.30">
    <property type="match status" value="1"/>
</dbReference>
<organism evidence="3 4">
    <name type="scientific">Sporotomaculum syntrophicum</name>
    <dbReference type="NCBI Taxonomy" id="182264"/>
    <lineage>
        <taxon>Bacteria</taxon>
        <taxon>Bacillati</taxon>
        <taxon>Bacillota</taxon>
        <taxon>Clostridia</taxon>
        <taxon>Eubacteriales</taxon>
        <taxon>Desulfallaceae</taxon>
        <taxon>Sporotomaculum</taxon>
    </lineage>
</organism>
<dbReference type="Gene3D" id="3.90.1640.10">
    <property type="entry name" value="inorganic pyrophosphatase (n-terminal core)"/>
    <property type="match status" value="1"/>
</dbReference>
<dbReference type="GO" id="GO:0003676">
    <property type="term" value="F:nucleic acid binding"/>
    <property type="evidence" value="ECO:0007669"/>
    <property type="project" value="InterPro"/>
</dbReference>
<dbReference type="Pfam" id="PF02272">
    <property type="entry name" value="DHHA1"/>
    <property type="match status" value="1"/>
</dbReference>
<name>A0A9D2WPK1_9FIRM</name>
<comment type="caution">
    <text evidence="3">The sequence shown here is derived from an EMBL/GenBank/DDBJ whole genome shotgun (WGS) entry which is preliminary data.</text>
</comment>
<evidence type="ECO:0000259" key="1">
    <source>
        <dbReference type="Pfam" id="PF01368"/>
    </source>
</evidence>
<proteinExistence type="predicted"/>
<evidence type="ECO:0000259" key="2">
    <source>
        <dbReference type="Pfam" id="PF02272"/>
    </source>
</evidence>
<gene>
    <name evidence="3" type="primary">nrnA</name>
    <name evidence="3" type="ORF">SPSYN_02349</name>
</gene>
<protein>
    <submittedName>
        <fullName evidence="3">Bifunctional oligoribonuclease and PAP phosphatase NrnA</fullName>
        <ecNumber evidence="3">3.1.-.-</ecNumber>
    </submittedName>
</protein>
<dbReference type="InterPro" id="IPR051319">
    <property type="entry name" value="Oligoribo/pAp-PDE_c-di-AMP_PDE"/>
</dbReference>
<keyword evidence="4" id="KW-1185">Reference proteome</keyword>
<keyword evidence="3" id="KW-0378">Hydrolase</keyword>
<accession>A0A9D2WPK1</accession>
<dbReference type="SUPFAM" id="SSF64182">
    <property type="entry name" value="DHH phosphoesterases"/>
    <property type="match status" value="1"/>
</dbReference>
<dbReference type="InterPro" id="IPR038763">
    <property type="entry name" value="DHH_sf"/>
</dbReference>
<dbReference type="EMBL" id="LSRS01000005">
    <property type="protein sequence ID" value="KAF1084571.1"/>
    <property type="molecule type" value="Genomic_DNA"/>
</dbReference>
<reference evidence="3" key="1">
    <citation type="submission" date="2016-02" db="EMBL/GenBank/DDBJ databases">
        <title>Draft Genome Sequence of Sporotomaculum syntrophicum Strain FB, a Syntrophic Benzoate Degrader.</title>
        <authorList>
            <person name="Nobu M.K."/>
            <person name="Narihiro T."/>
            <person name="Qiu Y.-L."/>
            <person name="Ohashi A."/>
            <person name="Liu W.-T."/>
            <person name="Yuji S."/>
        </authorList>
    </citation>
    <scope>NUCLEOTIDE SEQUENCE</scope>
    <source>
        <strain evidence="3">FB</strain>
    </source>
</reference>
<dbReference type="PANTHER" id="PTHR47618">
    <property type="entry name" value="BIFUNCTIONAL OLIGORIBONUCLEASE AND PAP PHOSPHATASE NRNA"/>
    <property type="match status" value="1"/>
</dbReference>
<dbReference type="GO" id="GO:0016787">
    <property type="term" value="F:hydrolase activity"/>
    <property type="evidence" value="ECO:0007669"/>
    <property type="project" value="UniProtKB-KW"/>
</dbReference>
<feature type="domain" description="DDH" evidence="1">
    <location>
        <begin position="22"/>
        <end position="163"/>
    </location>
</feature>
<dbReference type="AlphaFoldDB" id="A0A9D2WPK1"/>
<dbReference type="InterPro" id="IPR003156">
    <property type="entry name" value="DHHA1_dom"/>
</dbReference>
<dbReference type="PANTHER" id="PTHR47618:SF1">
    <property type="entry name" value="BIFUNCTIONAL OLIGORIBONUCLEASE AND PAP PHOSPHATASE NRNA"/>
    <property type="match status" value="1"/>
</dbReference>
<dbReference type="EC" id="3.1.-.-" evidence="3"/>
<dbReference type="RefSeq" id="WP_202623820.1">
    <property type="nucleotide sequence ID" value="NZ_LSRS01000005.1"/>
</dbReference>
<sequence>MCEQEAKQLFSAMVSELNKAEQIALCGHVMPDGDCLGAMLALGLALRQMGKKVVFYSPDPVPELYAFLPCADEIHVELEQQCQFDLFVSVDCSVPDRLGHFQVLLGRAGRVAVLDHHTGSVPFGNTYLNLPVCAATGEIVYDLLRWLPVLVDEDIATCLYVAIVTDTGSFSYDNTGSLTHLRAAELLKLGVKAAWINKRLYEEKPLVSLQVLSTVLQSLELSGCGRVAWMFMQRDTLHRLNATDEHVDGLVNYPRLIKGVELALFFREIEDGKYKVSLRSKYYLDVNKLATLFGGGGHPRAAGCVMEGNLEDVKHQLLQAALPFLKDE</sequence>
<dbReference type="Pfam" id="PF01368">
    <property type="entry name" value="DHH"/>
    <property type="match status" value="1"/>
</dbReference>